<feature type="compositionally biased region" description="Polar residues" evidence="1">
    <location>
        <begin position="15"/>
        <end position="45"/>
    </location>
</feature>
<comment type="caution">
    <text evidence="3">The sequence shown here is derived from an EMBL/GenBank/DDBJ whole genome shotgun (WGS) entry which is preliminary data.</text>
</comment>
<evidence type="ECO:0000313" key="3">
    <source>
        <dbReference type="EMBL" id="KAK7460795.1"/>
    </source>
</evidence>
<feature type="transmembrane region" description="Helical" evidence="2">
    <location>
        <begin position="129"/>
        <end position="149"/>
    </location>
</feature>
<keyword evidence="2" id="KW-1133">Transmembrane helix</keyword>
<keyword evidence="2" id="KW-0812">Transmembrane</keyword>
<dbReference type="Proteomes" id="UP001498398">
    <property type="component" value="Unassembled WGS sequence"/>
</dbReference>
<evidence type="ECO:0000313" key="4">
    <source>
        <dbReference type="Proteomes" id="UP001498398"/>
    </source>
</evidence>
<keyword evidence="2" id="KW-0472">Membrane</keyword>
<dbReference type="EMBL" id="JBANRG010000014">
    <property type="protein sequence ID" value="KAK7460795.1"/>
    <property type="molecule type" value="Genomic_DNA"/>
</dbReference>
<protein>
    <recommendedName>
        <fullName evidence="5">DUF4337 domain-containing protein</fullName>
    </recommendedName>
</protein>
<feature type="compositionally biased region" description="Low complexity" evidence="1">
    <location>
        <begin position="52"/>
        <end position="66"/>
    </location>
</feature>
<evidence type="ECO:0008006" key="5">
    <source>
        <dbReference type="Google" id="ProtNLM"/>
    </source>
</evidence>
<sequence length="217" mass="23879">MNKLIKPRKTAPNDALQSKTMTYALSEPGSTTNLTISRPTFNQRATAPVSPSPSLASHGSSFPASFSPRSRAEQYWAARALSAETLLSAKAEHYAEVKNLADAGDVKRAKEMAELTQAHNARLAHLEKLIIILLGLIVLFFGVILAAYIDASSSSIRSTSNQRSWTHFTVPILSPFASVVEQEVSVVGTRTIIAGIFMFSCLAYVVFRYWLTKRQFR</sequence>
<accession>A0ABR1JK08</accession>
<keyword evidence="4" id="KW-1185">Reference proteome</keyword>
<reference evidence="3 4" key="1">
    <citation type="submission" date="2024-01" db="EMBL/GenBank/DDBJ databases">
        <title>A draft genome for the cacao thread blight pathogen Marasmiellus scandens.</title>
        <authorList>
            <person name="Baruah I.K."/>
            <person name="Leung J."/>
            <person name="Bukari Y."/>
            <person name="Amoako-Attah I."/>
            <person name="Meinhardt L.W."/>
            <person name="Bailey B.A."/>
            <person name="Cohen S.P."/>
        </authorList>
    </citation>
    <scope>NUCLEOTIDE SEQUENCE [LARGE SCALE GENOMIC DNA]</scope>
    <source>
        <strain evidence="3 4">GH-19</strain>
    </source>
</reference>
<feature type="transmembrane region" description="Helical" evidence="2">
    <location>
        <begin position="192"/>
        <end position="211"/>
    </location>
</feature>
<name>A0ABR1JK08_9AGAR</name>
<feature type="region of interest" description="Disordered" evidence="1">
    <location>
        <begin position="1"/>
        <end position="66"/>
    </location>
</feature>
<evidence type="ECO:0000256" key="2">
    <source>
        <dbReference type="SAM" id="Phobius"/>
    </source>
</evidence>
<gene>
    <name evidence="3" type="ORF">VKT23_008724</name>
</gene>
<proteinExistence type="predicted"/>
<organism evidence="3 4">
    <name type="scientific">Marasmiellus scandens</name>
    <dbReference type="NCBI Taxonomy" id="2682957"/>
    <lineage>
        <taxon>Eukaryota</taxon>
        <taxon>Fungi</taxon>
        <taxon>Dikarya</taxon>
        <taxon>Basidiomycota</taxon>
        <taxon>Agaricomycotina</taxon>
        <taxon>Agaricomycetes</taxon>
        <taxon>Agaricomycetidae</taxon>
        <taxon>Agaricales</taxon>
        <taxon>Marasmiineae</taxon>
        <taxon>Omphalotaceae</taxon>
        <taxon>Marasmiellus</taxon>
    </lineage>
</organism>
<evidence type="ECO:0000256" key="1">
    <source>
        <dbReference type="SAM" id="MobiDB-lite"/>
    </source>
</evidence>